<evidence type="ECO:0000313" key="3">
    <source>
        <dbReference type="Proteomes" id="UP001595715"/>
    </source>
</evidence>
<feature type="region of interest" description="Disordered" evidence="1">
    <location>
        <begin position="18"/>
        <end position="38"/>
    </location>
</feature>
<evidence type="ECO:0000313" key="2">
    <source>
        <dbReference type="EMBL" id="MFC4103607.1"/>
    </source>
</evidence>
<comment type="caution">
    <text evidence="2">The sequence shown here is derived from an EMBL/GenBank/DDBJ whole genome shotgun (WGS) entry which is preliminary data.</text>
</comment>
<dbReference type="InterPro" id="IPR009636">
    <property type="entry name" value="SCAF"/>
</dbReference>
<sequence>MINEIKRKFPLVLDMQLFAEGDDDGGDDTKPDPEPPVKKVEMTQAELDALIAREKGRVKSKYADYDDVKTQLAAFKEAEEERKKADMSEKERLEAEKADALKRAEDAATERDKALTAANQRLIKAEFRALARELGVRADALDDAFTLADLSAVKVDDEGAIEGVKDVVEALLKNKPFLAGQTKPREIGDNKGPEDKPDKTKEQLLAAAAEKARRTGRIEDRMAYSALKEQLNK</sequence>
<name>A0ABV8KCK6_9BACL</name>
<feature type="compositionally biased region" description="Basic and acidic residues" evidence="1">
    <location>
        <begin position="183"/>
        <end position="201"/>
    </location>
</feature>
<dbReference type="EMBL" id="JBHSAM010000036">
    <property type="protein sequence ID" value="MFC4103607.1"/>
    <property type="molecule type" value="Genomic_DNA"/>
</dbReference>
<proteinExistence type="predicted"/>
<accession>A0ABV8KCK6</accession>
<protein>
    <submittedName>
        <fullName evidence="2">Scaffolding protein</fullName>
    </submittedName>
</protein>
<dbReference type="Pfam" id="PF06810">
    <property type="entry name" value="Phage_scaffold"/>
    <property type="match status" value="1"/>
</dbReference>
<dbReference type="Proteomes" id="UP001595715">
    <property type="component" value="Unassembled WGS sequence"/>
</dbReference>
<dbReference type="RefSeq" id="WP_377722189.1">
    <property type="nucleotide sequence ID" value="NZ_JBHSAM010000036.1"/>
</dbReference>
<gene>
    <name evidence="2" type="ORF">ACFOZ8_28715</name>
</gene>
<feature type="region of interest" description="Disordered" evidence="1">
    <location>
        <begin position="179"/>
        <end position="201"/>
    </location>
</feature>
<feature type="region of interest" description="Disordered" evidence="1">
    <location>
        <begin position="79"/>
        <end position="110"/>
    </location>
</feature>
<feature type="compositionally biased region" description="Basic and acidic residues" evidence="1">
    <location>
        <begin position="27"/>
        <end position="38"/>
    </location>
</feature>
<keyword evidence="3" id="KW-1185">Reference proteome</keyword>
<evidence type="ECO:0000256" key="1">
    <source>
        <dbReference type="SAM" id="MobiDB-lite"/>
    </source>
</evidence>
<organism evidence="2 3">
    <name type="scientific">Paenibacillus xanthanilyticus</name>
    <dbReference type="NCBI Taxonomy" id="1783531"/>
    <lineage>
        <taxon>Bacteria</taxon>
        <taxon>Bacillati</taxon>
        <taxon>Bacillota</taxon>
        <taxon>Bacilli</taxon>
        <taxon>Bacillales</taxon>
        <taxon>Paenibacillaceae</taxon>
        <taxon>Paenibacillus</taxon>
    </lineage>
</organism>
<reference evidence="3" key="1">
    <citation type="journal article" date="2019" name="Int. J. Syst. Evol. Microbiol.">
        <title>The Global Catalogue of Microorganisms (GCM) 10K type strain sequencing project: providing services to taxonomists for standard genome sequencing and annotation.</title>
        <authorList>
            <consortium name="The Broad Institute Genomics Platform"/>
            <consortium name="The Broad Institute Genome Sequencing Center for Infectious Disease"/>
            <person name="Wu L."/>
            <person name="Ma J."/>
        </authorList>
    </citation>
    <scope>NUCLEOTIDE SEQUENCE [LARGE SCALE GENOMIC DNA]</scope>
    <source>
        <strain evidence="3">IBRC-M 10987</strain>
    </source>
</reference>